<dbReference type="InterPro" id="IPR008271">
    <property type="entry name" value="Ser/Thr_kinase_AS"/>
</dbReference>
<proteinExistence type="predicted"/>
<dbReference type="Pfam" id="PF00069">
    <property type="entry name" value="Pkinase"/>
    <property type="match status" value="1"/>
</dbReference>
<dbReference type="InterPro" id="IPR050663">
    <property type="entry name" value="Ankyrin-SOCS_Box"/>
</dbReference>
<organism evidence="5 6">
    <name type="scientific">Marasmius crinis-equi</name>
    <dbReference type="NCBI Taxonomy" id="585013"/>
    <lineage>
        <taxon>Eukaryota</taxon>
        <taxon>Fungi</taxon>
        <taxon>Dikarya</taxon>
        <taxon>Basidiomycota</taxon>
        <taxon>Agaricomycotina</taxon>
        <taxon>Agaricomycetes</taxon>
        <taxon>Agaricomycetidae</taxon>
        <taxon>Agaricales</taxon>
        <taxon>Marasmiineae</taxon>
        <taxon>Marasmiaceae</taxon>
        <taxon>Marasmius</taxon>
    </lineage>
</organism>
<accession>A0ABR3ELT9</accession>
<feature type="repeat" description="ANK" evidence="3">
    <location>
        <begin position="682"/>
        <end position="714"/>
    </location>
</feature>
<dbReference type="SUPFAM" id="SSF48403">
    <property type="entry name" value="Ankyrin repeat"/>
    <property type="match status" value="1"/>
</dbReference>
<dbReference type="PROSITE" id="PS00108">
    <property type="entry name" value="PROTEIN_KINASE_ST"/>
    <property type="match status" value="1"/>
</dbReference>
<feature type="domain" description="Protein kinase" evidence="4">
    <location>
        <begin position="108"/>
        <end position="409"/>
    </location>
</feature>
<dbReference type="InterPro" id="IPR002110">
    <property type="entry name" value="Ankyrin_rpt"/>
</dbReference>
<dbReference type="SMART" id="SM00220">
    <property type="entry name" value="S_TKc"/>
    <property type="match status" value="1"/>
</dbReference>
<dbReference type="PANTHER" id="PTHR24193">
    <property type="entry name" value="ANKYRIN REPEAT PROTEIN"/>
    <property type="match status" value="1"/>
</dbReference>
<dbReference type="Proteomes" id="UP001465976">
    <property type="component" value="Unassembled WGS sequence"/>
</dbReference>
<dbReference type="Gene3D" id="1.10.510.10">
    <property type="entry name" value="Transferase(Phosphotransferase) domain 1"/>
    <property type="match status" value="1"/>
</dbReference>
<evidence type="ECO:0000256" key="2">
    <source>
        <dbReference type="ARBA" id="ARBA00023043"/>
    </source>
</evidence>
<feature type="repeat" description="ANK" evidence="3">
    <location>
        <begin position="767"/>
        <end position="798"/>
    </location>
</feature>
<dbReference type="PROSITE" id="PS50297">
    <property type="entry name" value="ANK_REP_REGION"/>
    <property type="match status" value="3"/>
</dbReference>
<evidence type="ECO:0000256" key="1">
    <source>
        <dbReference type="ARBA" id="ARBA00022737"/>
    </source>
</evidence>
<feature type="non-terminal residue" evidence="5">
    <location>
        <position position="798"/>
    </location>
</feature>
<keyword evidence="2 3" id="KW-0040">ANK repeat</keyword>
<name>A0ABR3ELT9_9AGAR</name>
<sequence>MDDISPVRDPFELSDSNYLLSDSDAGLSHISQGDEPEISTYGQLVNEIYKCGSTVLRYHEDYLRARSSAPPEETPQYDFVSKGDYLCAGRDFTVFTGHLFKDYHSSPSFPQKRRGRREYGDHKFVQPSSCTTASAASSMTVEKPPTRIAIALKESVQSIHQTDNRPFVLGTFLKEVRVMGEQRSCADIVDLLGVAFVEVGPEVKPTLVVDLALGNLIDFFHTRIVPAISWEMKLCFALQIAAALQALHSKGVVHADVKAQNILVFPHEKTQFCAKLSDFGNSTALGARPPMAAGTRYYLAPECLGSEGGTDAQVQEYGNSEYRDIYAFGLLTWELATNCRRLPFSDVNSEKDVVQMKLSDEGEAATYLLAQVPEDTPQDLRAIINDTLRADPPHRTALSTLAARLKECIEQASIDVAAAQAIDVQRPHSQSFAGASDNVAVDGDTLLKIPWSLQKHLYEESAQSSSFESKVFLAYCYILCSDRHQHLKEDALRLLRPLDPFQLAPGAKLTPFRAMMELQDWEGLSRILHGPGESNTPETVVDQCVQHIVSFGWRRFVTLACATGVELSHDSTAVNTLIYSSENVAVASVQLLAIAGINDVGQASWGTNGLSALHMAAVSGKPRAVFVLLDNGADPSARDKDGRTPLHLCCQSTTLADDLSVQVAMSLIKNYPSSVNDVMERTLYTPLRLAVEAEKPQLCQCLLQNGADVNARAAEGSTALHECAWSASEKGNGRREEGCKDEEKALELARVLLKYGKADIDLRSCHNSVTALGIAAVHGNFLNMVSLLLDHGASTNTS</sequence>
<reference evidence="5 6" key="1">
    <citation type="submission" date="2024-02" db="EMBL/GenBank/DDBJ databases">
        <title>A draft genome for the cacao thread blight pathogen Marasmius crinis-equi.</title>
        <authorList>
            <person name="Cohen S.P."/>
            <person name="Baruah I.K."/>
            <person name="Amoako-Attah I."/>
            <person name="Bukari Y."/>
            <person name="Meinhardt L.W."/>
            <person name="Bailey B.A."/>
        </authorList>
    </citation>
    <scope>NUCLEOTIDE SEQUENCE [LARGE SCALE GENOMIC DNA]</scope>
    <source>
        <strain evidence="5 6">GH-76</strain>
    </source>
</reference>
<dbReference type="PROSITE" id="PS50011">
    <property type="entry name" value="PROTEIN_KINASE_DOM"/>
    <property type="match status" value="1"/>
</dbReference>
<keyword evidence="1" id="KW-0677">Repeat</keyword>
<dbReference type="PROSITE" id="PS50088">
    <property type="entry name" value="ANK_REPEAT"/>
    <property type="match status" value="3"/>
</dbReference>
<evidence type="ECO:0000259" key="4">
    <source>
        <dbReference type="PROSITE" id="PS50011"/>
    </source>
</evidence>
<dbReference type="SMART" id="SM00248">
    <property type="entry name" value="ANK"/>
    <property type="match status" value="5"/>
</dbReference>
<evidence type="ECO:0000256" key="3">
    <source>
        <dbReference type="PROSITE-ProRule" id="PRU00023"/>
    </source>
</evidence>
<dbReference type="InterPro" id="IPR036770">
    <property type="entry name" value="Ankyrin_rpt-contain_sf"/>
</dbReference>
<dbReference type="EMBL" id="JBAHYK010003192">
    <property type="protein sequence ID" value="KAL0563800.1"/>
    <property type="molecule type" value="Genomic_DNA"/>
</dbReference>
<evidence type="ECO:0000313" key="6">
    <source>
        <dbReference type="Proteomes" id="UP001465976"/>
    </source>
</evidence>
<dbReference type="PANTHER" id="PTHR24193:SF121">
    <property type="entry name" value="ADA2A-CONTAINING COMPLEX COMPONENT 3, ISOFORM D"/>
    <property type="match status" value="1"/>
</dbReference>
<dbReference type="SUPFAM" id="SSF56112">
    <property type="entry name" value="Protein kinase-like (PK-like)"/>
    <property type="match status" value="1"/>
</dbReference>
<gene>
    <name evidence="5" type="ORF">V5O48_018262</name>
</gene>
<protein>
    <recommendedName>
        <fullName evidence="4">Protein kinase domain-containing protein</fullName>
    </recommendedName>
</protein>
<evidence type="ECO:0000313" key="5">
    <source>
        <dbReference type="EMBL" id="KAL0563800.1"/>
    </source>
</evidence>
<dbReference type="Pfam" id="PF00023">
    <property type="entry name" value="Ank"/>
    <property type="match status" value="1"/>
</dbReference>
<feature type="repeat" description="ANK" evidence="3">
    <location>
        <begin position="608"/>
        <end position="640"/>
    </location>
</feature>
<dbReference type="InterPro" id="IPR011009">
    <property type="entry name" value="Kinase-like_dom_sf"/>
</dbReference>
<dbReference type="Pfam" id="PF12796">
    <property type="entry name" value="Ank_2"/>
    <property type="match status" value="1"/>
</dbReference>
<dbReference type="Gene3D" id="1.25.40.20">
    <property type="entry name" value="Ankyrin repeat-containing domain"/>
    <property type="match status" value="1"/>
</dbReference>
<comment type="caution">
    <text evidence="5">The sequence shown here is derived from an EMBL/GenBank/DDBJ whole genome shotgun (WGS) entry which is preliminary data.</text>
</comment>
<keyword evidence="6" id="KW-1185">Reference proteome</keyword>
<dbReference type="InterPro" id="IPR000719">
    <property type="entry name" value="Prot_kinase_dom"/>
</dbReference>